<dbReference type="Proteomes" id="UP001596417">
    <property type="component" value="Unassembled WGS sequence"/>
</dbReference>
<name>A0ABD5YZ05_9EURY</name>
<comment type="caution">
    <text evidence="2">The sequence shown here is derived from an EMBL/GenBank/DDBJ whole genome shotgun (WGS) entry which is preliminary data.</text>
</comment>
<evidence type="ECO:0000313" key="2">
    <source>
        <dbReference type="EMBL" id="MFC7193090.1"/>
    </source>
</evidence>
<dbReference type="AlphaFoldDB" id="A0ABD5YZ05"/>
<feature type="transmembrane region" description="Helical" evidence="1">
    <location>
        <begin position="94"/>
        <end position="113"/>
    </location>
</feature>
<gene>
    <name evidence="2" type="ORF">ACFQL7_27145</name>
</gene>
<dbReference type="GeneID" id="76202662"/>
<feature type="transmembrane region" description="Helical" evidence="1">
    <location>
        <begin position="125"/>
        <end position="148"/>
    </location>
</feature>
<evidence type="ECO:0000313" key="3">
    <source>
        <dbReference type="Proteomes" id="UP001596417"/>
    </source>
</evidence>
<keyword evidence="1" id="KW-0812">Transmembrane</keyword>
<keyword evidence="1" id="KW-1133">Transmembrane helix</keyword>
<protein>
    <submittedName>
        <fullName evidence="2">Uncharacterized protein</fullName>
    </submittedName>
</protein>
<dbReference type="EMBL" id="JBHTAX010000006">
    <property type="protein sequence ID" value="MFC7193090.1"/>
    <property type="molecule type" value="Genomic_DNA"/>
</dbReference>
<sequence length="166" mass="18439">MHIRSGKSQLTTISTTRKIQIAIALSSVIFTVGTTLQNFVIINTSLIEKMMWMENVADPAGAAPSFTMWFRVVGCLYILGNSVGILALRSQSRLLWWTVFMVNITQAFGFVLIPSSMWSAVIATYGVWGILPSLITDGGAIFLVLVMIHSMVKYRGPWAQHRLSQQ</sequence>
<feature type="transmembrane region" description="Helical" evidence="1">
    <location>
        <begin position="66"/>
        <end position="87"/>
    </location>
</feature>
<feature type="transmembrane region" description="Helical" evidence="1">
    <location>
        <begin position="21"/>
        <end position="46"/>
    </location>
</feature>
<evidence type="ECO:0000256" key="1">
    <source>
        <dbReference type="SAM" id="Phobius"/>
    </source>
</evidence>
<keyword evidence="1" id="KW-0472">Membrane</keyword>
<proteinExistence type="predicted"/>
<accession>A0ABD5YZ05</accession>
<reference evidence="2 3" key="1">
    <citation type="journal article" date="2019" name="Int. J. Syst. Evol. Microbiol.">
        <title>The Global Catalogue of Microorganisms (GCM) 10K type strain sequencing project: providing services to taxonomists for standard genome sequencing and annotation.</title>
        <authorList>
            <consortium name="The Broad Institute Genomics Platform"/>
            <consortium name="The Broad Institute Genome Sequencing Center for Infectious Disease"/>
            <person name="Wu L."/>
            <person name="Ma J."/>
        </authorList>
    </citation>
    <scope>NUCLEOTIDE SEQUENCE [LARGE SCALE GENOMIC DNA]</scope>
    <source>
        <strain evidence="2 3">RDMS1</strain>
    </source>
</reference>
<organism evidence="2 3">
    <name type="scientific">Halocatena marina</name>
    <dbReference type="NCBI Taxonomy" id="2934937"/>
    <lineage>
        <taxon>Archaea</taxon>
        <taxon>Methanobacteriati</taxon>
        <taxon>Methanobacteriota</taxon>
        <taxon>Stenosarchaea group</taxon>
        <taxon>Halobacteria</taxon>
        <taxon>Halobacteriales</taxon>
        <taxon>Natronomonadaceae</taxon>
        <taxon>Halocatena</taxon>
    </lineage>
</organism>
<dbReference type="RefSeq" id="WP_264822488.1">
    <property type="nucleotide sequence ID" value="NZ_CP110252.1"/>
</dbReference>
<keyword evidence="3" id="KW-1185">Reference proteome</keyword>